<evidence type="ECO:0000256" key="9">
    <source>
        <dbReference type="RuleBase" id="RU000461"/>
    </source>
</evidence>
<keyword evidence="6 8" id="KW-0408">Iron</keyword>
<dbReference type="Pfam" id="PF00067">
    <property type="entry name" value="p450"/>
    <property type="match status" value="1"/>
</dbReference>
<organism evidence="10 11">
    <name type="scientific">Biomphalaria glabrata</name>
    <name type="common">Bloodfluke planorb</name>
    <name type="synonym">Freshwater snail</name>
    <dbReference type="NCBI Taxonomy" id="6526"/>
    <lineage>
        <taxon>Eukaryota</taxon>
        <taxon>Metazoa</taxon>
        <taxon>Spiralia</taxon>
        <taxon>Lophotrochozoa</taxon>
        <taxon>Mollusca</taxon>
        <taxon>Gastropoda</taxon>
        <taxon>Heterobranchia</taxon>
        <taxon>Euthyneura</taxon>
        <taxon>Panpulmonata</taxon>
        <taxon>Hygrophila</taxon>
        <taxon>Lymnaeoidea</taxon>
        <taxon>Planorbidae</taxon>
        <taxon>Biomphalaria</taxon>
    </lineage>
</organism>
<name>A0A9U8EJG8_BIOGL</name>
<dbReference type="GO" id="GO:0004497">
    <property type="term" value="F:monooxygenase activity"/>
    <property type="evidence" value="ECO:0007669"/>
    <property type="project" value="UniProtKB-KW"/>
</dbReference>
<dbReference type="Gene3D" id="1.10.630.10">
    <property type="entry name" value="Cytochrome P450"/>
    <property type="match status" value="1"/>
</dbReference>
<evidence type="ECO:0000256" key="1">
    <source>
        <dbReference type="ARBA" id="ARBA00001971"/>
    </source>
</evidence>
<keyword evidence="7 9" id="KW-0503">Monooxygenase</keyword>
<dbReference type="GO" id="GO:0005506">
    <property type="term" value="F:iron ion binding"/>
    <property type="evidence" value="ECO:0007669"/>
    <property type="project" value="InterPro"/>
</dbReference>
<dbReference type="RefSeq" id="XP_013089341.2">
    <property type="nucleotide sequence ID" value="XM_013233887.2"/>
</dbReference>
<comment type="cofactor">
    <cofactor evidence="1 8">
        <name>heme</name>
        <dbReference type="ChEBI" id="CHEBI:30413"/>
    </cofactor>
</comment>
<evidence type="ECO:0000313" key="11">
    <source>
        <dbReference type="RefSeq" id="XP_013089341.2"/>
    </source>
</evidence>
<feature type="binding site" description="axial binding residue" evidence="8">
    <location>
        <position position="470"/>
    </location>
    <ligand>
        <name>heme</name>
        <dbReference type="ChEBI" id="CHEBI:30413"/>
    </ligand>
    <ligandPart>
        <name>Fe</name>
        <dbReference type="ChEBI" id="CHEBI:18248"/>
    </ligandPart>
</feature>
<proteinExistence type="inferred from homology"/>
<gene>
    <name evidence="11" type="primary">LOC106073358</name>
</gene>
<evidence type="ECO:0000256" key="3">
    <source>
        <dbReference type="ARBA" id="ARBA00022617"/>
    </source>
</evidence>
<dbReference type="InterPro" id="IPR001128">
    <property type="entry name" value="Cyt_P450"/>
</dbReference>
<keyword evidence="5 9" id="KW-0560">Oxidoreductase</keyword>
<evidence type="ECO:0000256" key="6">
    <source>
        <dbReference type="ARBA" id="ARBA00023004"/>
    </source>
</evidence>
<reference evidence="11" key="1">
    <citation type="submission" date="2025-08" db="UniProtKB">
        <authorList>
            <consortium name="RefSeq"/>
        </authorList>
    </citation>
    <scope>IDENTIFICATION</scope>
</reference>
<evidence type="ECO:0000256" key="8">
    <source>
        <dbReference type="PIRSR" id="PIRSR602401-1"/>
    </source>
</evidence>
<keyword evidence="10" id="KW-1185">Reference proteome</keyword>
<dbReference type="OrthoDB" id="3945418at2759"/>
<dbReference type="CDD" id="cd11054">
    <property type="entry name" value="CYP24A1-like"/>
    <property type="match status" value="1"/>
</dbReference>
<evidence type="ECO:0000256" key="4">
    <source>
        <dbReference type="ARBA" id="ARBA00022723"/>
    </source>
</evidence>
<evidence type="ECO:0000256" key="5">
    <source>
        <dbReference type="ARBA" id="ARBA00023002"/>
    </source>
</evidence>
<dbReference type="InterPro" id="IPR017972">
    <property type="entry name" value="Cyt_P450_CS"/>
</dbReference>
<dbReference type="PANTHER" id="PTHR24279:SF120">
    <property type="entry name" value="CYTOCHROME P450"/>
    <property type="match status" value="1"/>
</dbReference>
<dbReference type="PANTHER" id="PTHR24279">
    <property type="entry name" value="CYTOCHROME P450"/>
    <property type="match status" value="1"/>
</dbReference>
<sequence>MPISSNIWTMWAIKISDQAVSLRWLINRITARAMTSSTTMSSNQSEVKPFESIPGPRGMYQWPIIGTLLHYKPFTRHTPETLHEFLNEQFDKYGPVVKLRLGPTVVALSDPKDFETVIRHEGKYPRRPSIEISTVFYKRTGMREDLGHLQGPAWHALRAPLNRRLLKADSATLYLDQQNEVADDFVKILASKNLSPEELEDMFYRYAAESIAVVTFNTRLRLFDQNPNEKSVQIVEASKAALQATQDSVFGKSFAHKWYKNSTYKMFEEAIGIIRSVSAAHVSQAQTALENKVKSGQLKEDEPNLLLSLLSEKDLTQEDIVVIMATLYSAGTDSTAKNIQVFLYNLAKNPEKQELLRREIFENVGKNGPLSAKALSNMVYLKAALKESFRLNFPTSVGMMRELTEDLVVRNYRVPAGVRLLLFNPRAARTEFDSPEKYLPERWLRSDDGAKKDTAHNMIVLPFGHGARSCIGRRFALQEVYLLATKILQSFYVDVEPESYQTKFIYKIFIDAEKTIKFKFTKI</sequence>
<dbReference type="PRINTS" id="PR00385">
    <property type="entry name" value="P450"/>
</dbReference>
<dbReference type="InterPro" id="IPR036396">
    <property type="entry name" value="Cyt_P450_sf"/>
</dbReference>
<evidence type="ECO:0000256" key="7">
    <source>
        <dbReference type="ARBA" id="ARBA00023033"/>
    </source>
</evidence>
<keyword evidence="3 8" id="KW-0349">Heme</keyword>
<dbReference type="PROSITE" id="PS00086">
    <property type="entry name" value="CYTOCHROME_P450"/>
    <property type="match status" value="1"/>
</dbReference>
<dbReference type="Proteomes" id="UP001165740">
    <property type="component" value="Chromosome 9"/>
</dbReference>
<dbReference type="GO" id="GO:0016705">
    <property type="term" value="F:oxidoreductase activity, acting on paired donors, with incorporation or reduction of molecular oxygen"/>
    <property type="evidence" value="ECO:0007669"/>
    <property type="project" value="InterPro"/>
</dbReference>
<dbReference type="SUPFAM" id="SSF48264">
    <property type="entry name" value="Cytochrome P450"/>
    <property type="match status" value="1"/>
</dbReference>
<evidence type="ECO:0000313" key="10">
    <source>
        <dbReference type="Proteomes" id="UP001165740"/>
    </source>
</evidence>
<evidence type="ECO:0000256" key="2">
    <source>
        <dbReference type="ARBA" id="ARBA00010617"/>
    </source>
</evidence>
<dbReference type="GO" id="GO:0020037">
    <property type="term" value="F:heme binding"/>
    <property type="evidence" value="ECO:0007669"/>
    <property type="project" value="InterPro"/>
</dbReference>
<accession>A0A9U8EJG8</accession>
<dbReference type="GeneID" id="106073358"/>
<keyword evidence="4 8" id="KW-0479">Metal-binding</keyword>
<comment type="similarity">
    <text evidence="2 9">Belongs to the cytochrome P450 family.</text>
</comment>
<dbReference type="OMA" id="WMVLVED"/>
<dbReference type="InterPro" id="IPR002401">
    <property type="entry name" value="Cyt_P450_E_grp-I"/>
</dbReference>
<dbReference type="InterPro" id="IPR050479">
    <property type="entry name" value="CYP11_CYP27_families"/>
</dbReference>
<dbReference type="AlphaFoldDB" id="A0A9U8EJG8"/>
<dbReference type="PRINTS" id="PR00463">
    <property type="entry name" value="EP450I"/>
</dbReference>
<protein>
    <submittedName>
        <fullName evidence="11">Cytochrome P450 10-like</fullName>
    </submittedName>
</protein>